<dbReference type="Pfam" id="PF04773">
    <property type="entry name" value="FecR"/>
    <property type="match status" value="1"/>
</dbReference>
<keyword evidence="1" id="KW-0472">Membrane</keyword>
<sequence length="307" mass="35133">MAKKNIFSERRSIDEQAEVWFDRTDDRVPFEAFSNQQEKTRTGEEMLDEIRRKISTQRHRRLWLNVAAAAVLLITSGTFGYRAYLTSTSSVTRQAWVSYAANKGEFKKIRLPDRSTIHLRPGTKVAIAQPFIQQNREVKLTAGEIYCEVSHDPAHPFLVHTSQITTQVLGTKFIINNDPLAADIRVTLLSGKVSVRSQKAQLGILLPKQQLSFNRVNETVKLDSTTYLAENWLSGEYILDDVQLKSFAQTFGNAFSMEVRFKQKALENLPISIQFYRTDNPKTILDLLKLIHGLNYQIKGKEVILMR</sequence>
<dbReference type="OrthoDB" id="700427at2"/>
<dbReference type="Proteomes" id="UP000094313">
    <property type="component" value="Chromosome"/>
</dbReference>
<reference evidence="4 5" key="1">
    <citation type="submission" date="2016-08" db="EMBL/GenBank/DDBJ databases">
        <authorList>
            <person name="Seilhamer J.J."/>
        </authorList>
    </citation>
    <scope>NUCLEOTIDE SEQUENCE [LARGE SCALE GENOMIC DNA]</scope>
    <source>
        <strain evidence="4 5">DX4</strain>
    </source>
</reference>
<dbReference type="PANTHER" id="PTHR30273:SF2">
    <property type="entry name" value="PROTEIN FECR"/>
    <property type="match status" value="1"/>
</dbReference>
<name>A0A1D7QGM4_9SPHI</name>
<organism evidence="4 5">
    <name type="scientific">Pedobacter steynii</name>
    <dbReference type="NCBI Taxonomy" id="430522"/>
    <lineage>
        <taxon>Bacteria</taxon>
        <taxon>Pseudomonadati</taxon>
        <taxon>Bacteroidota</taxon>
        <taxon>Sphingobacteriia</taxon>
        <taxon>Sphingobacteriales</taxon>
        <taxon>Sphingobacteriaceae</taxon>
        <taxon>Pedobacter</taxon>
    </lineage>
</organism>
<dbReference type="InterPro" id="IPR032508">
    <property type="entry name" value="FecR_C"/>
</dbReference>
<dbReference type="AlphaFoldDB" id="A0A1D7QGM4"/>
<evidence type="ECO:0000256" key="1">
    <source>
        <dbReference type="SAM" id="Phobius"/>
    </source>
</evidence>
<keyword evidence="1" id="KW-0812">Transmembrane</keyword>
<protein>
    <recommendedName>
        <fullName evidence="6">Ferric-dicitrate binding protein FerR, regulates iron transport through sigma-19</fullName>
    </recommendedName>
</protein>
<gene>
    <name evidence="4" type="ORF">BFS30_12025</name>
</gene>
<dbReference type="GO" id="GO:0016989">
    <property type="term" value="F:sigma factor antagonist activity"/>
    <property type="evidence" value="ECO:0007669"/>
    <property type="project" value="TreeGrafter"/>
</dbReference>
<dbReference type="Gene3D" id="2.60.120.1440">
    <property type="match status" value="1"/>
</dbReference>
<evidence type="ECO:0000313" key="5">
    <source>
        <dbReference type="Proteomes" id="UP000094313"/>
    </source>
</evidence>
<keyword evidence="1" id="KW-1133">Transmembrane helix</keyword>
<dbReference type="Gene3D" id="3.55.50.30">
    <property type="match status" value="1"/>
</dbReference>
<feature type="domain" description="FecR protein" evidence="2">
    <location>
        <begin position="99"/>
        <end position="193"/>
    </location>
</feature>
<evidence type="ECO:0000259" key="2">
    <source>
        <dbReference type="Pfam" id="PF04773"/>
    </source>
</evidence>
<evidence type="ECO:0000259" key="3">
    <source>
        <dbReference type="Pfam" id="PF16344"/>
    </source>
</evidence>
<evidence type="ECO:0000313" key="4">
    <source>
        <dbReference type="EMBL" id="AOM77836.1"/>
    </source>
</evidence>
<dbReference type="InterPro" id="IPR012373">
    <property type="entry name" value="Ferrdict_sens_TM"/>
</dbReference>
<dbReference type="KEGG" id="psty:BFS30_12025"/>
<feature type="transmembrane region" description="Helical" evidence="1">
    <location>
        <begin position="62"/>
        <end position="84"/>
    </location>
</feature>
<dbReference type="EMBL" id="CP017141">
    <property type="protein sequence ID" value="AOM77836.1"/>
    <property type="molecule type" value="Genomic_DNA"/>
</dbReference>
<keyword evidence="5" id="KW-1185">Reference proteome</keyword>
<proteinExistence type="predicted"/>
<feature type="domain" description="Protein FecR C-terminal" evidence="3">
    <location>
        <begin position="237"/>
        <end position="305"/>
    </location>
</feature>
<dbReference type="PIRSF" id="PIRSF018266">
    <property type="entry name" value="FecR"/>
    <property type="match status" value="1"/>
</dbReference>
<accession>A0A1D7QGM4</accession>
<dbReference type="PANTHER" id="PTHR30273">
    <property type="entry name" value="PERIPLASMIC SIGNAL SENSOR AND SIGMA FACTOR ACTIVATOR FECR-RELATED"/>
    <property type="match status" value="1"/>
</dbReference>
<dbReference type="RefSeq" id="WP_069379524.1">
    <property type="nucleotide sequence ID" value="NZ_CP017141.1"/>
</dbReference>
<dbReference type="Pfam" id="PF16344">
    <property type="entry name" value="FecR_C"/>
    <property type="match status" value="1"/>
</dbReference>
<evidence type="ECO:0008006" key="6">
    <source>
        <dbReference type="Google" id="ProtNLM"/>
    </source>
</evidence>
<dbReference type="InterPro" id="IPR006860">
    <property type="entry name" value="FecR"/>
</dbReference>